<gene>
    <name evidence="2" type="ORF">ATL31_0198</name>
</gene>
<keyword evidence="3" id="KW-1185">Reference proteome</keyword>
<feature type="compositionally biased region" description="Basic and acidic residues" evidence="1">
    <location>
        <begin position="447"/>
        <end position="458"/>
    </location>
</feature>
<evidence type="ECO:0000313" key="2">
    <source>
        <dbReference type="EMBL" id="PKW25410.1"/>
    </source>
</evidence>
<feature type="region of interest" description="Disordered" evidence="1">
    <location>
        <begin position="1"/>
        <end position="28"/>
    </location>
</feature>
<feature type="region of interest" description="Disordered" evidence="1">
    <location>
        <begin position="447"/>
        <end position="472"/>
    </location>
</feature>
<proteinExistence type="predicted"/>
<feature type="compositionally biased region" description="Low complexity" evidence="1">
    <location>
        <begin position="393"/>
        <end position="408"/>
    </location>
</feature>
<dbReference type="OrthoDB" id="5125686at2"/>
<evidence type="ECO:0000256" key="1">
    <source>
        <dbReference type="SAM" id="MobiDB-lite"/>
    </source>
</evidence>
<dbReference type="EMBL" id="PJNE01000001">
    <property type="protein sequence ID" value="PKW25410.1"/>
    <property type="molecule type" value="Genomic_DNA"/>
</dbReference>
<dbReference type="AlphaFoldDB" id="A0A2N3YF27"/>
<organism evidence="2 3">
    <name type="scientific">Phycicoccus duodecadis</name>
    <dbReference type="NCBI Taxonomy" id="173053"/>
    <lineage>
        <taxon>Bacteria</taxon>
        <taxon>Bacillati</taxon>
        <taxon>Actinomycetota</taxon>
        <taxon>Actinomycetes</taxon>
        <taxon>Micrococcales</taxon>
        <taxon>Intrasporangiaceae</taxon>
        <taxon>Phycicoccus</taxon>
    </lineage>
</organism>
<feature type="region of interest" description="Disordered" evidence="1">
    <location>
        <begin position="384"/>
        <end position="434"/>
    </location>
</feature>
<accession>A0A2N3YF27</accession>
<dbReference type="InterPro" id="IPR027417">
    <property type="entry name" value="P-loop_NTPase"/>
</dbReference>
<evidence type="ECO:0000313" key="3">
    <source>
        <dbReference type="Proteomes" id="UP000233781"/>
    </source>
</evidence>
<reference evidence="2 3" key="1">
    <citation type="submission" date="2017-12" db="EMBL/GenBank/DDBJ databases">
        <title>Sequencing the genomes of 1000 Actinobacteria strains.</title>
        <authorList>
            <person name="Klenk H.-P."/>
        </authorList>
    </citation>
    <scope>NUCLEOTIDE SEQUENCE [LARGE SCALE GENOMIC DNA]</scope>
    <source>
        <strain evidence="2 3">DSM 12806</strain>
    </source>
</reference>
<dbReference type="Gene3D" id="3.40.50.300">
    <property type="entry name" value="P-loop containing nucleotide triphosphate hydrolases"/>
    <property type="match status" value="1"/>
</dbReference>
<dbReference type="RefSeq" id="WP_101394127.1">
    <property type="nucleotide sequence ID" value="NZ_PJNE01000001.1"/>
</dbReference>
<protein>
    <submittedName>
        <fullName evidence="2">AAA domain-containing protein</fullName>
    </submittedName>
</protein>
<dbReference type="Pfam" id="PF13481">
    <property type="entry name" value="AAA_25"/>
    <property type="match status" value="1"/>
</dbReference>
<dbReference type="SUPFAM" id="SSF52540">
    <property type="entry name" value="P-loop containing nucleoside triphosphate hydrolases"/>
    <property type="match status" value="1"/>
</dbReference>
<comment type="caution">
    <text evidence="2">The sequence shown here is derived from an EMBL/GenBank/DDBJ whole genome shotgun (WGS) entry which is preliminary data.</text>
</comment>
<sequence>MSTFPDELPEDQVEPMPPWPDDDSLDDDYEADLDHRRRVSDELDRLRVREDARRIFDLERHPPTDYAGLYLDADQLDTLPTADPLIDKVLNRHSYAILNGRDHSFKTFVALDWAFCLATGKPWQGRDVDPVPVLYIAGEGAYGLDQRKQAWEAAWKHKIPPQMFVTRSRALDLHAGGPALDELLQRITDGHYGLVVVDTLRRVSGRADGNGSEMGIVVDNIDRLRRATDQGSILVLAHTAKDDKDSRGFSGIEDDADIVWHARRPTDGPPMGLDLVNRKMKDGPDGESIELTMSPVLDSLVVSRYARTGQTAGLLAVENFESDDQMMTAMRETFAQTGASITQLIEVTDLPRSTAYKSRGRLLASGQLVPRKKGATQYLYLPGTPVESPWNPTPDSTPVHTTSSTPVHADAEHESTAVHTSPRPDSTPVHTPPPVYKTGVAWTETETRCPLHPEKPRPDACSTCEQNHLEAS</sequence>
<dbReference type="Proteomes" id="UP000233781">
    <property type="component" value="Unassembled WGS sequence"/>
</dbReference>
<name>A0A2N3YF27_9MICO</name>